<dbReference type="EC" id="3.2.1.-" evidence="9"/>
<gene>
    <name evidence="12" type="ORF">F53441_1156</name>
</gene>
<protein>
    <recommendedName>
        <fullName evidence="9">alpha-1,2-Mannosidase</fullName>
        <ecNumber evidence="9">3.2.1.-</ecNumber>
    </recommendedName>
</protein>
<evidence type="ECO:0000256" key="7">
    <source>
        <dbReference type="PIRSR" id="PIRSR601382-2"/>
    </source>
</evidence>
<dbReference type="PANTHER" id="PTHR11742">
    <property type="entry name" value="MANNOSYL-OLIGOSACCHARIDE ALPHA-1,2-MANNOSIDASE-RELATED"/>
    <property type="match status" value="1"/>
</dbReference>
<keyword evidence="5 8" id="KW-1015">Disulfide bond</keyword>
<feature type="active site" description="Proton donor" evidence="6">
    <location>
        <position position="300"/>
    </location>
</feature>
<keyword evidence="11" id="KW-0472">Membrane</keyword>
<keyword evidence="11" id="KW-1133">Transmembrane helix</keyword>
<dbReference type="GO" id="GO:0005509">
    <property type="term" value="F:calcium ion binding"/>
    <property type="evidence" value="ECO:0007669"/>
    <property type="project" value="InterPro"/>
</dbReference>
<dbReference type="Proteomes" id="UP000605986">
    <property type="component" value="Unassembled WGS sequence"/>
</dbReference>
<dbReference type="PRINTS" id="PR00747">
    <property type="entry name" value="GLYHDRLASE47"/>
</dbReference>
<evidence type="ECO:0000256" key="11">
    <source>
        <dbReference type="SAM" id="Phobius"/>
    </source>
</evidence>
<keyword evidence="11" id="KW-0812">Transmembrane</keyword>
<feature type="disulfide bond" evidence="8">
    <location>
        <begin position="622"/>
        <end position="651"/>
    </location>
</feature>
<dbReference type="InterPro" id="IPR050749">
    <property type="entry name" value="Glycosyl_Hydrolase_47"/>
</dbReference>
<evidence type="ECO:0000256" key="6">
    <source>
        <dbReference type="PIRSR" id="PIRSR601382-1"/>
    </source>
</evidence>
<keyword evidence="7" id="KW-0106">Calcium</keyword>
<feature type="region of interest" description="Disordered" evidence="10">
    <location>
        <begin position="451"/>
        <end position="471"/>
    </location>
</feature>
<comment type="pathway">
    <text evidence="2">Protein modification; protein glycosylation.</text>
</comment>
<dbReference type="OrthoDB" id="8118055at2759"/>
<dbReference type="UniPathway" id="UPA00378"/>
<reference evidence="12" key="1">
    <citation type="submission" date="2020-01" db="EMBL/GenBank/DDBJ databases">
        <title>Identification and distribution of gene clusters putatively required for synthesis of sphingolipid metabolism inhibitors in phylogenetically diverse species of the filamentous fungus Fusarium.</title>
        <authorList>
            <person name="Kim H.-S."/>
            <person name="Busman M."/>
            <person name="Brown D.W."/>
            <person name="Divon H."/>
            <person name="Uhlig S."/>
            <person name="Proctor R.H."/>
        </authorList>
    </citation>
    <scope>NUCLEOTIDE SEQUENCE</scope>
    <source>
        <strain evidence="12">NRRL 53441</strain>
    </source>
</reference>
<feature type="binding site" evidence="7">
    <location>
        <position position="972"/>
    </location>
    <ligand>
        <name>Ca(2+)</name>
        <dbReference type="ChEBI" id="CHEBI:29108"/>
    </ligand>
</feature>
<feature type="transmembrane region" description="Helical" evidence="11">
    <location>
        <begin position="9"/>
        <end position="26"/>
    </location>
</feature>
<organism evidence="12 13">
    <name type="scientific">Fusarium austroafricanum</name>
    <dbReference type="NCBI Taxonomy" id="2364996"/>
    <lineage>
        <taxon>Eukaryota</taxon>
        <taxon>Fungi</taxon>
        <taxon>Dikarya</taxon>
        <taxon>Ascomycota</taxon>
        <taxon>Pezizomycotina</taxon>
        <taxon>Sordariomycetes</taxon>
        <taxon>Hypocreomycetidae</taxon>
        <taxon>Hypocreales</taxon>
        <taxon>Nectriaceae</taxon>
        <taxon>Fusarium</taxon>
        <taxon>Fusarium concolor species complex</taxon>
    </lineage>
</organism>
<dbReference type="GO" id="GO:0005975">
    <property type="term" value="P:carbohydrate metabolic process"/>
    <property type="evidence" value="ECO:0007669"/>
    <property type="project" value="InterPro"/>
</dbReference>
<comment type="caution">
    <text evidence="12">The sequence shown here is derived from an EMBL/GenBank/DDBJ whole genome shotgun (WGS) entry which is preliminary data.</text>
</comment>
<feature type="compositionally biased region" description="Basic and acidic residues" evidence="10">
    <location>
        <begin position="145"/>
        <end position="156"/>
    </location>
</feature>
<evidence type="ECO:0000256" key="2">
    <source>
        <dbReference type="ARBA" id="ARBA00004922"/>
    </source>
</evidence>
<dbReference type="GO" id="GO:0005783">
    <property type="term" value="C:endoplasmic reticulum"/>
    <property type="evidence" value="ECO:0007669"/>
    <property type="project" value="TreeGrafter"/>
</dbReference>
<dbReference type="InterPro" id="IPR001382">
    <property type="entry name" value="Glyco_hydro_47"/>
</dbReference>
<feature type="compositionally biased region" description="Basic and acidic residues" evidence="10">
    <location>
        <begin position="725"/>
        <end position="734"/>
    </location>
</feature>
<feature type="compositionally biased region" description="Polar residues" evidence="10">
    <location>
        <begin position="34"/>
        <end position="46"/>
    </location>
</feature>
<evidence type="ECO:0000256" key="5">
    <source>
        <dbReference type="ARBA" id="ARBA00023157"/>
    </source>
</evidence>
<comment type="cofactor">
    <cofactor evidence="1 7">
        <name>Ca(2+)</name>
        <dbReference type="ChEBI" id="CHEBI:29108"/>
    </cofactor>
</comment>
<proteinExistence type="inferred from homology"/>
<feature type="compositionally biased region" description="Low complexity" evidence="10">
    <location>
        <begin position="714"/>
        <end position="723"/>
    </location>
</feature>
<name>A0A8H4KSU0_9HYPO</name>
<dbReference type="InterPro" id="IPR036026">
    <property type="entry name" value="Seven-hairpin_glycosidases"/>
</dbReference>
<evidence type="ECO:0000313" key="13">
    <source>
        <dbReference type="Proteomes" id="UP000605986"/>
    </source>
</evidence>
<evidence type="ECO:0000256" key="9">
    <source>
        <dbReference type="RuleBase" id="RU361193"/>
    </source>
</evidence>
<evidence type="ECO:0000256" key="1">
    <source>
        <dbReference type="ARBA" id="ARBA00001913"/>
    </source>
</evidence>
<dbReference type="Pfam" id="PF01532">
    <property type="entry name" value="Glyco_hydro_47"/>
    <property type="match status" value="1"/>
</dbReference>
<feature type="compositionally biased region" description="Polar residues" evidence="10">
    <location>
        <begin position="499"/>
        <end position="511"/>
    </location>
</feature>
<feature type="compositionally biased region" description="Basic and acidic residues" evidence="10">
    <location>
        <begin position="70"/>
        <end position="82"/>
    </location>
</feature>
<keyword evidence="4 9" id="KW-0378">Hydrolase</keyword>
<feature type="compositionally biased region" description="Basic and acidic residues" evidence="10">
    <location>
        <begin position="117"/>
        <end position="130"/>
    </location>
</feature>
<feature type="compositionally biased region" description="Basic and acidic residues" evidence="10">
    <location>
        <begin position="781"/>
        <end position="802"/>
    </location>
</feature>
<feature type="region of interest" description="Disordered" evidence="10">
    <location>
        <begin position="706"/>
        <end position="826"/>
    </location>
</feature>
<feature type="region of interest" description="Disordered" evidence="10">
    <location>
        <begin position="34"/>
        <end position="189"/>
    </location>
</feature>
<dbReference type="GO" id="GO:0036503">
    <property type="term" value="P:ERAD pathway"/>
    <property type="evidence" value="ECO:0007669"/>
    <property type="project" value="UniProtKB-ARBA"/>
</dbReference>
<dbReference type="PANTHER" id="PTHR11742:SF103">
    <property type="entry name" value="ENDOPLASMIC RETICULUM MANNOSIDASE MNL2-RELATED"/>
    <property type="match status" value="1"/>
</dbReference>
<dbReference type="SUPFAM" id="SSF48225">
    <property type="entry name" value="Seven-hairpin glycosidases"/>
    <property type="match status" value="1"/>
</dbReference>
<feature type="active site" evidence="6">
    <location>
        <position position="547"/>
    </location>
</feature>
<dbReference type="EMBL" id="JAADJG010000046">
    <property type="protein sequence ID" value="KAF4456805.1"/>
    <property type="molecule type" value="Genomic_DNA"/>
</dbReference>
<feature type="active site" description="Proton donor" evidence="6">
    <location>
        <position position="665"/>
    </location>
</feature>
<feature type="region of interest" description="Disordered" evidence="10">
    <location>
        <begin position="484"/>
        <end position="521"/>
    </location>
</feature>
<dbReference type="GO" id="GO:0016020">
    <property type="term" value="C:membrane"/>
    <property type="evidence" value="ECO:0007669"/>
    <property type="project" value="InterPro"/>
</dbReference>
<evidence type="ECO:0000256" key="10">
    <source>
        <dbReference type="SAM" id="MobiDB-lite"/>
    </source>
</evidence>
<keyword evidence="9" id="KW-0326">Glycosidase</keyword>
<feature type="active site" evidence="6">
    <location>
        <position position="886"/>
    </location>
</feature>
<comment type="similarity">
    <text evidence="3 9">Belongs to the glycosyl hydrolase 47 family.</text>
</comment>
<dbReference type="GO" id="GO:0004571">
    <property type="term" value="F:mannosyl-oligosaccharide 1,2-alpha-mannosidase activity"/>
    <property type="evidence" value="ECO:0007669"/>
    <property type="project" value="InterPro"/>
</dbReference>
<evidence type="ECO:0000313" key="12">
    <source>
        <dbReference type="EMBL" id="KAF4456805.1"/>
    </source>
</evidence>
<accession>A0A8H4KSU0</accession>
<dbReference type="InterPro" id="IPR012341">
    <property type="entry name" value="6hp_glycosidase-like_sf"/>
</dbReference>
<evidence type="ECO:0000256" key="3">
    <source>
        <dbReference type="ARBA" id="ARBA00007658"/>
    </source>
</evidence>
<dbReference type="AlphaFoldDB" id="A0A8H4KSU0"/>
<sequence>MLPLRRRGRFYAIVAVVMVFLLYRFMQNSWSPSPRFETVTQPNQPASDPVQGSKEAFEPPVIRPPVQLPDSEKDSNAAEKPKPAVPQDGSTLPEKVPEKVDTPAEQMPAVEKPIQVGDEKKPGSEDKTEATKQAAKQNAPQIPDVHFKDPPKKADNPDIPTVNADGSKVHWTKPKEHFPIPPESIRPIPTGTAPSINRIQFDFQPEDVQTSTTRIERLNRVKAEIVRAWSGYRKFAFPHDELKPASNKYRDTFCGWGATLIDSLDTLWIAGMKEEFDEAAKAVANVDFTYADRNDIPVFETTIRYLGGLVAAYDVSGGSSGQYKILLDKAVELAEILMGAFDTPNRMPLLYYRWHEPYASQPHRATTVGIAELASLSMEFTRLAQLTGTNEYYDAVDRITDALIEMQAAGTDVPGLFPERVDASGCNRTADTQTRSLSHEALEQLNSADLTHEPKGFDPAKLGGDFASPAQLPQADSRWEDKLHRRDAPVDAGEPFKVNDQTPSRPVSQQAPPLAADGSSADWDCKPQGLVSSSPNYGHFHMGGAQDSAYEYFPKQYLLLNGMEPKYRPLYENTIDAINEWLLYRPMIKDEGWDVFFTGQLTTSSGGDSEWTKSYDMAHLACFVGGMYGLGGKIFGRDGDIDKAKKLTDGCVWAYQSTATGIMPEFAHLVACPALEKCTFSEESWYEDLDPNREWRDSEFRKWSEGEAQRKLAEGAAPAAAQASKPDDSTKDSKPVAQPPKVVKRAGIPMPELDRSMEEDDSEFGSTLPGSLKQKIGLNKAESEKTEAEKADLGKTGSEKAKAAQAESGNKPAAFQGTTEKTVEPKPVTVDSFDTSRHAEQVAGPNDVPLERPVTHEEYAKARIKRERLPPGYTDIMNRNYILRPEAIESVWYMYRITGDTTWMDKGWKMFQATIAATRTEFANSAIEDVTVTENNLKDEMESFWISETLKYYYLLFSEPSVISLDEWVLNTEAHPFKRST</sequence>
<dbReference type="Gene3D" id="1.50.10.10">
    <property type="match status" value="3"/>
</dbReference>
<evidence type="ECO:0000256" key="4">
    <source>
        <dbReference type="ARBA" id="ARBA00022801"/>
    </source>
</evidence>
<evidence type="ECO:0000256" key="8">
    <source>
        <dbReference type="PIRSR" id="PIRSR601382-3"/>
    </source>
</evidence>
<keyword evidence="7" id="KW-0479">Metal-binding</keyword>
<keyword evidence="13" id="KW-1185">Reference proteome</keyword>